<dbReference type="Proteomes" id="UP000242474">
    <property type="component" value="Unassembled WGS sequence"/>
</dbReference>
<evidence type="ECO:0000256" key="2">
    <source>
        <dbReference type="SAM" id="SignalP"/>
    </source>
</evidence>
<evidence type="ECO:0000313" key="4">
    <source>
        <dbReference type="Proteomes" id="UP000242474"/>
    </source>
</evidence>
<feature type="signal peptide" evidence="2">
    <location>
        <begin position="1"/>
        <end position="15"/>
    </location>
</feature>
<keyword evidence="2" id="KW-0732">Signal</keyword>
<dbReference type="EMBL" id="KZ303488">
    <property type="protein sequence ID" value="PIA19060.1"/>
    <property type="molecule type" value="Genomic_DNA"/>
</dbReference>
<gene>
    <name evidence="3" type="ORF">COEREDRAFT_79565</name>
</gene>
<name>A0A2G5BJ63_COERN</name>
<dbReference type="AlphaFoldDB" id="A0A2G5BJ63"/>
<accession>A0A2G5BJ63</accession>
<feature type="compositionally biased region" description="Basic and acidic residues" evidence="1">
    <location>
        <begin position="86"/>
        <end position="97"/>
    </location>
</feature>
<feature type="compositionally biased region" description="Polar residues" evidence="1">
    <location>
        <begin position="75"/>
        <end position="85"/>
    </location>
</feature>
<sequence>MMSAFWVAWSSFCSAWWISATDQQKSQHYHAENAQEFPSPYKGRTGYAGNLKQQQYHNFNTSDWDMDRKKKESCATAQAQNTSHSYSREDRGRLSFL</sequence>
<evidence type="ECO:0008006" key="5">
    <source>
        <dbReference type="Google" id="ProtNLM"/>
    </source>
</evidence>
<evidence type="ECO:0000313" key="3">
    <source>
        <dbReference type="EMBL" id="PIA19060.1"/>
    </source>
</evidence>
<organism evidence="3 4">
    <name type="scientific">Coemansia reversa (strain ATCC 12441 / NRRL 1564)</name>
    <dbReference type="NCBI Taxonomy" id="763665"/>
    <lineage>
        <taxon>Eukaryota</taxon>
        <taxon>Fungi</taxon>
        <taxon>Fungi incertae sedis</taxon>
        <taxon>Zoopagomycota</taxon>
        <taxon>Kickxellomycotina</taxon>
        <taxon>Kickxellomycetes</taxon>
        <taxon>Kickxellales</taxon>
        <taxon>Kickxellaceae</taxon>
        <taxon>Coemansia</taxon>
    </lineage>
</organism>
<evidence type="ECO:0000256" key="1">
    <source>
        <dbReference type="SAM" id="MobiDB-lite"/>
    </source>
</evidence>
<keyword evidence="4" id="KW-1185">Reference proteome</keyword>
<proteinExistence type="predicted"/>
<feature type="chain" id="PRO_5013868742" description="Secreted protein" evidence="2">
    <location>
        <begin position="16"/>
        <end position="97"/>
    </location>
</feature>
<reference evidence="3 4" key="1">
    <citation type="journal article" date="2015" name="Genome Biol. Evol.">
        <title>Phylogenomic analyses indicate that early fungi evolved digesting cell walls of algal ancestors of land plants.</title>
        <authorList>
            <person name="Chang Y."/>
            <person name="Wang S."/>
            <person name="Sekimoto S."/>
            <person name="Aerts A.L."/>
            <person name="Choi C."/>
            <person name="Clum A."/>
            <person name="LaButti K.M."/>
            <person name="Lindquist E.A."/>
            <person name="Yee Ngan C."/>
            <person name="Ohm R.A."/>
            <person name="Salamov A.A."/>
            <person name="Grigoriev I.V."/>
            <person name="Spatafora J.W."/>
            <person name="Berbee M.L."/>
        </authorList>
    </citation>
    <scope>NUCLEOTIDE SEQUENCE [LARGE SCALE GENOMIC DNA]</scope>
    <source>
        <strain evidence="3 4">NRRL 1564</strain>
    </source>
</reference>
<feature type="region of interest" description="Disordered" evidence="1">
    <location>
        <begin position="71"/>
        <end position="97"/>
    </location>
</feature>
<protein>
    <recommendedName>
        <fullName evidence="5">Secreted protein</fullName>
    </recommendedName>
</protein>